<reference evidence="9 10" key="1">
    <citation type="submission" date="2021-03" db="EMBL/GenBank/DDBJ databases">
        <authorList>
            <person name="Peeters C."/>
        </authorList>
    </citation>
    <scope>NUCLEOTIDE SEQUENCE [LARGE SCALE GENOMIC DNA]</scope>
    <source>
        <strain evidence="9 10">LMG 26411</strain>
    </source>
</reference>
<evidence type="ECO:0000259" key="6">
    <source>
        <dbReference type="Pfam" id="PF00441"/>
    </source>
</evidence>
<comment type="caution">
    <text evidence="9">The sequence shown here is derived from an EMBL/GenBank/DDBJ whole genome shotgun (WGS) entry which is preliminary data.</text>
</comment>
<dbReference type="RefSeq" id="WP_211955391.1">
    <property type="nucleotide sequence ID" value="NZ_CAJPVI010000028.1"/>
</dbReference>
<dbReference type="Proteomes" id="UP000672657">
    <property type="component" value="Unassembled WGS sequence"/>
</dbReference>
<protein>
    <submittedName>
        <fullName evidence="9">Caffeyl-CoA reductase-Etf complex subunit CarC</fullName>
        <ecNumber evidence="9">1.3.1.108</ecNumber>
    </submittedName>
</protein>
<dbReference type="CDD" id="cd00567">
    <property type="entry name" value="ACAD"/>
    <property type="match status" value="1"/>
</dbReference>
<keyword evidence="10" id="KW-1185">Reference proteome</keyword>
<evidence type="ECO:0000256" key="2">
    <source>
        <dbReference type="ARBA" id="ARBA00009347"/>
    </source>
</evidence>
<evidence type="ECO:0000256" key="4">
    <source>
        <dbReference type="ARBA" id="ARBA00022827"/>
    </source>
</evidence>
<dbReference type="InterPro" id="IPR036250">
    <property type="entry name" value="AcylCo_DH-like_C"/>
</dbReference>
<keyword evidence="5 9" id="KW-0560">Oxidoreductase</keyword>
<organism evidence="9 10">
    <name type="scientific">Cupriavidus numazuensis</name>
    <dbReference type="NCBI Taxonomy" id="221992"/>
    <lineage>
        <taxon>Bacteria</taxon>
        <taxon>Pseudomonadati</taxon>
        <taxon>Pseudomonadota</taxon>
        <taxon>Betaproteobacteria</taxon>
        <taxon>Burkholderiales</taxon>
        <taxon>Burkholderiaceae</taxon>
        <taxon>Cupriavidus</taxon>
    </lineage>
</organism>
<evidence type="ECO:0000313" key="10">
    <source>
        <dbReference type="Proteomes" id="UP000672657"/>
    </source>
</evidence>
<evidence type="ECO:0000256" key="1">
    <source>
        <dbReference type="ARBA" id="ARBA00001974"/>
    </source>
</evidence>
<dbReference type="Pfam" id="PF02770">
    <property type="entry name" value="Acyl-CoA_dh_M"/>
    <property type="match status" value="1"/>
</dbReference>
<dbReference type="Gene3D" id="1.20.140.10">
    <property type="entry name" value="Butyryl-CoA Dehydrogenase, subunit A, domain 3"/>
    <property type="match status" value="1"/>
</dbReference>
<dbReference type="Pfam" id="PF00441">
    <property type="entry name" value="Acyl-CoA_dh_1"/>
    <property type="match status" value="1"/>
</dbReference>
<evidence type="ECO:0000256" key="3">
    <source>
        <dbReference type="ARBA" id="ARBA00022630"/>
    </source>
</evidence>
<name>A0ABN7Q1T9_9BURK</name>
<dbReference type="Gene3D" id="1.10.540.10">
    <property type="entry name" value="Acyl-CoA dehydrogenase/oxidase, N-terminal domain"/>
    <property type="match status" value="1"/>
</dbReference>
<evidence type="ECO:0000259" key="7">
    <source>
        <dbReference type="Pfam" id="PF02770"/>
    </source>
</evidence>
<dbReference type="GO" id="GO:0016491">
    <property type="term" value="F:oxidoreductase activity"/>
    <property type="evidence" value="ECO:0007669"/>
    <property type="project" value="UniProtKB-KW"/>
</dbReference>
<evidence type="ECO:0000256" key="5">
    <source>
        <dbReference type="ARBA" id="ARBA00023002"/>
    </source>
</evidence>
<dbReference type="EMBL" id="CAJPVI010000028">
    <property type="protein sequence ID" value="CAG2153439.1"/>
    <property type="molecule type" value="Genomic_DNA"/>
</dbReference>
<feature type="domain" description="Acyl-CoA dehydrogenase/oxidase C-terminal" evidence="6">
    <location>
        <begin position="242"/>
        <end position="374"/>
    </location>
</feature>
<dbReference type="InterPro" id="IPR013786">
    <property type="entry name" value="AcylCoA_DH/ox_N"/>
</dbReference>
<accession>A0ABN7Q1T9</accession>
<dbReference type="InterPro" id="IPR037069">
    <property type="entry name" value="AcylCoA_DH/ox_N_sf"/>
</dbReference>
<comment type="similarity">
    <text evidence="2">Belongs to the acyl-CoA dehydrogenase family.</text>
</comment>
<evidence type="ECO:0000259" key="8">
    <source>
        <dbReference type="Pfam" id="PF02771"/>
    </source>
</evidence>
<sequence>MNFELNDEQRALQESLRRLLAKQYTFEKRRAYAESTTGHDEHTWGKFAELGLTALLVPEAFGGFGGGARDLLPVMQELGAALSLEPLLASNVLAAAALRLTADDAICAEVLPRVATGERRLAWAHNERAGRHSALWIESTATNTGKQWRINGNKASVIGAIFADQLIVSARIGGAPNEDDGCALFMVNANADGVDSRHYRLVDDTSASDIYLQDVDAVPLTDPMDCKRAHSAIEGTQAFGIAAVCAEMVGASQAALGLTIEYLNTRKQFGRVIGENQALRHRAADMLVSVELARSMAIAAAIAVDDHTDESAKLDLHRAKYSVARHARAVAHGAIQLHGGIGMTEEYAVGHYLRRIHVLDQLFGDGDTHTTRLASLAYA</sequence>
<dbReference type="Gene3D" id="2.40.110.10">
    <property type="entry name" value="Butyryl-CoA Dehydrogenase, subunit A, domain 2"/>
    <property type="match status" value="1"/>
</dbReference>
<dbReference type="Pfam" id="PF02771">
    <property type="entry name" value="Acyl-CoA_dh_N"/>
    <property type="match status" value="1"/>
</dbReference>
<dbReference type="InterPro" id="IPR006091">
    <property type="entry name" value="Acyl-CoA_Oxase/DH_mid-dom"/>
</dbReference>
<dbReference type="InterPro" id="IPR009075">
    <property type="entry name" value="AcylCo_DH/oxidase_C"/>
</dbReference>
<dbReference type="InterPro" id="IPR009100">
    <property type="entry name" value="AcylCoA_DH/oxidase_NM_dom_sf"/>
</dbReference>
<feature type="domain" description="Acyl-CoA dehydrogenase/oxidase N-terminal" evidence="8">
    <location>
        <begin position="6"/>
        <end position="118"/>
    </location>
</feature>
<keyword evidence="3" id="KW-0285">Flavoprotein</keyword>
<dbReference type="SUPFAM" id="SSF47203">
    <property type="entry name" value="Acyl-CoA dehydrogenase C-terminal domain-like"/>
    <property type="match status" value="1"/>
</dbReference>
<feature type="domain" description="Acyl-CoA oxidase/dehydrogenase middle" evidence="7">
    <location>
        <begin position="130"/>
        <end position="215"/>
    </location>
</feature>
<gene>
    <name evidence="9" type="primary">carC_5</name>
    <name evidence="9" type="ORF">LMG26411_04418</name>
</gene>
<dbReference type="SUPFAM" id="SSF56645">
    <property type="entry name" value="Acyl-CoA dehydrogenase NM domain-like"/>
    <property type="match status" value="1"/>
</dbReference>
<keyword evidence="4" id="KW-0274">FAD</keyword>
<dbReference type="InterPro" id="IPR046373">
    <property type="entry name" value="Acyl-CoA_Oxase/DH_mid-dom_sf"/>
</dbReference>
<evidence type="ECO:0000313" key="9">
    <source>
        <dbReference type="EMBL" id="CAG2153439.1"/>
    </source>
</evidence>
<comment type="cofactor">
    <cofactor evidence="1">
        <name>FAD</name>
        <dbReference type="ChEBI" id="CHEBI:57692"/>
    </cofactor>
</comment>
<proteinExistence type="inferred from homology"/>
<dbReference type="PANTHER" id="PTHR43884">
    <property type="entry name" value="ACYL-COA DEHYDROGENASE"/>
    <property type="match status" value="1"/>
</dbReference>
<dbReference type="PANTHER" id="PTHR43884:SF20">
    <property type="entry name" value="ACYL-COA DEHYDROGENASE FADE28"/>
    <property type="match status" value="1"/>
</dbReference>
<dbReference type="EC" id="1.3.1.108" evidence="9"/>